<keyword evidence="5" id="KW-0336">GPI-anchor</keyword>
<keyword evidence="4" id="KW-0964">Secreted</keyword>
<evidence type="ECO:0000256" key="8">
    <source>
        <dbReference type="ARBA" id="ARBA00023288"/>
    </source>
</evidence>
<comment type="caution">
    <text evidence="11">The sequence shown here is derived from an EMBL/GenBank/DDBJ whole genome shotgun (WGS) entry which is preliminary data.</text>
</comment>
<evidence type="ECO:0000259" key="10">
    <source>
        <dbReference type="PROSITE" id="PS52012"/>
    </source>
</evidence>
<dbReference type="Proteomes" id="UP001357485">
    <property type="component" value="Unassembled WGS sequence"/>
</dbReference>
<evidence type="ECO:0000313" key="12">
    <source>
        <dbReference type="Proteomes" id="UP001357485"/>
    </source>
</evidence>
<evidence type="ECO:0000256" key="7">
    <source>
        <dbReference type="ARBA" id="ARBA00023157"/>
    </source>
</evidence>
<keyword evidence="6" id="KW-0732">Signal</keyword>
<evidence type="ECO:0000256" key="1">
    <source>
        <dbReference type="ARBA" id="ARBA00004589"/>
    </source>
</evidence>
<reference evidence="11 12" key="1">
    <citation type="submission" date="2023-08" db="EMBL/GenBank/DDBJ databases">
        <title>Black Yeasts Isolated from many extreme environments.</title>
        <authorList>
            <person name="Coleine C."/>
            <person name="Stajich J.E."/>
            <person name="Selbmann L."/>
        </authorList>
    </citation>
    <scope>NUCLEOTIDE SEQUENCE [LARGE SCALE GENOMIC DNA]</scope>
    <source>
        <strain evidence="11 12">CCFEE 536</strain>
    </source>
</reference>
<dbReference type="Pfam" id="PF05730">
    <property type="entry name" value="CFEM"/>
    <property type="match status" value="1"/>
</dbReference>
<keyword evidence="12" id="KW-1185">Reference proteome</keyword>
<evidence type="ECO:0000256" key="9">
    <source>
        <dbReference type="PROSITE-ProRule" id="PRU01356"/>
    </source>
</evidence>
<keyword evidence="5" id="KW-0325">Glycoprotein</keyword>
<feature type="disulfide bond" evidence="9">
    <location>
        <begin position="17"/>
        <end position="24"/>
    </location>
</feature>
<organism evidence="11 12">
    <name type="scientific">Cryomyces antarcticus</name>
    <dbReference type="NCBI Taxonomy" id="329879"/>
    <lineage>
        <taxon>Eukaryota</taxon>
        <taxon>Fungi</taxon>
        <taxon>Dikarya</taxon>
        <taxon>Ascomycota</taxon>
        <taxon>Pezizomycotina</taxon>
        <taxon>Dothideomycetes</taxon>
        <taxon>Dothideomycetes incertae sedis</taxon>
        <taxon>Cryomyces</taxon>
    </lineage>
</organism>
<keyword evidence="8" id="KW-0449">Lipoprotein</keyword>
<dbReference type="EMBL" id="JAVRRA010019633">
    <property type="protein sequence ID" value="KAK5178042.1"/>
    <property type="molecule type" value="Genomic_DNA"/>
</dbReference>
<dbReference type="InterPro" id="IPR008427">
    <property type="entry name" value="Extracellular_membr_CFEM_dom"/>
</dbReference>
<keyword evidence="7 9" id="KW-1015">Disulfide bond</keyword>
<evidence type="ECO:0000256" key="2">
    <source>
        <dbReference type="ARBA" id="ARBA00004613"/>
    </source>
</evidence>
<comment type="subcellular location">
    <subcellularLocation>
        <location evidence="1">Membrane</location>
        <topology evidence="1">Lipid-anchor</topology>
        <topology evidence="1">GPI-anchor</topology>
    </subcellularLocation>
    <subcellularLocation>
        <location evidence="2">Secreted</location>
    </subcellularLocation>
</comment>
<dbReference type="PROSITE" id="PS52012">
    <property type="entry name" value="CFEM"/>
    <property type="match status" value="1"/>
</dbReference>
<gene>
    <name evidence="11" type="ORF">LTR16_010871</name>
</gene>
<evidence type="ECO:0000256" key="5">
    <source>
        <dbReference type="ARBA" id="ARBA00022622"/>
    </source>
</evidence>
<protein>
    <recommendedName>
        <fullName evidence="10">CFEM domain-containing protein</fullName>
    </recommendedName>
</protein>
<feature type="binding site" description="axial binding residue" evidence="9">
    <location>
        <position position="21"/>
    </location>
    <ligand>
        <name>heme</name>
        <dbReference type="ChEBI" id="CHEBI:30413"/>
    </ligand>
    <ligandPart>
        <name>Fe</name>
        <dbReference type="ChEBI" id="CHEBI:18248"/>
    </ligandPart>
</feature>
<comment type="caution">
    <text evidence="9">Lacks conserved residue(s) required for the propagation of feature annotation.</text>
</comment>
<evidence type="ECO:0000256" key="4">
    <source>
        <dbReference type="ARBA" id="ARBA00022525"/>
    </source>
</evidence>
<sequence>RQCMDNMATITRRQYGCDLGDRPCYCKWDIFAFGVRDCAHESCPSAAAADASVKWAANYCNGAYWATGAVGAI</sequence>
<feature type="domain" description="CFEM" evidence="10">
    <location>
        <begin position="1"/>
        <end position="73"/>
    </location>
</feature>
<proteinExistence type="inferred from homology"/>
<keyword evidence="9" id="KW-0349">Heme</keyword>
<evidence type="ECO:0000256" key="3">
    <source>
        <dbReference type="ARBA" id="ARBA00010031"/>
    </source>
</evidence>
<keyword evidence="9" id="KW-0479">Metal-binding</keyword>
<name>A0ABR0LIN7_9PEZI</name>
<comment type="similarity">
    <text evidence="3">Belongs to the RBT5 family.</text>
</comment>
<feature type="non-terminal residue" evidence="11">
    <location>
        <position position="1"/>
    </location>
</feature>
<keyword evidence="9" id="KW-0408">Iron</keyword>
<evidence type="ECO:0000313" key="11">
    <source>
        <dbReference type="EMBL" id="KAK5178042.1"/>
    </source>
</evidence>
<evidence type="ECO:0000256" key="6">
    <source>
        <dbReference type="ARBA" id="ARBA00022729"/>
    </source>
</evidence>
<accession>A0ABR0LIN7</accession>
<keyword evidence="5" id="KW-0472">Membrane</keyword>
<dbReference type="SMART" id="SM00747">
    <property type="entry name" value="CFEM"/>
    <property type="match status" value="1"/>
</dbReference>